<accession>A0A2L0H4J5</accession>
<protein>
    <submittedName>
        <fullName evidence="1">Glycosyltransferase family 8 protein</fullName>
    </submittedName>
</protein>
<dbReference type="SUPFAM" id="SSF53448">
    <property type="entry name" value="Nucleotide-diphospho-sugar transferases"/>
    <property type="match status" value="1"/>
</dbReference>
<dbReference type="InterPro" id="IPR050587">
    <property type="entry name" value="GNT1/Glycosyltrans_8"/>
</dbReference>
<dbReference type="EMBL" id="CP024307">
    <property type="protein sequence ID" value="AUX76421.1"/>
    <property type="molecule type" value="Genomic_DNA"/>
</dbReference>
<evidence type="ECO:0000313" key="2">
    <source>
        <dbReference type="Proteomes" id="UP000239340"/>
    </source>
</evidence>
<evidence type="ECO:0000313" key="1">
    <source>
        <dbReference type="EMBL" id="AUX76421.1"/>
    </source>
</evidence>
<sequence>MSFPKNSLSVPHEIDRIQRHFEGRLHQDCYIVGNGPSSAEVRLSDEQAENSVIFRANWFFLEQEKFYGDRVDGFFWSVDNAGLRDNLKEVQKLDQYKIDAFFQPFQASDLREKVVTASAAHLMPNFDHWAVIASNPTLARFMMGRPLPTQGMQMIAVAAILGFKRIHISGIDLYADMSQRYAWDVPDTVRQHLQEKDVAAGYEKKHSLDLDLHFLRAIRDQYEFELVGLSRMEIMAPFLNRTEVRSAEAKTIQAGNKGNVYVTMADGRYAIGAMALARSLATVSDVPLLVMHTDPYTPRLLRHLPNVSTLKVDPIDNPHNHGQSRFAGTFTKLRVFELLDYDRITFVDADCVMLKNIDDLFGLDGFLAAPDWGSELHIAFNSGVFSFTPSESLRNRVFSAIPHSHSSDGGDQGFLNVVFAADVKWLPVEYNTLKRLPVHHPNLVNISDVKVLHFVGENPWDTFQSKPEFTHLEAIWSSFMEKEDWRHAFWMNKSFISKRWGKNGKPAKTAEEKKISFEKRLNGYGPIRRTVVRWGDILLPDAVSKPLDRTLKRIGIL</sequence>
<organism evidence="1 2">
    <name type="scientific">Rhizobium fredii</name>
    <name type="common">Sinorhizobium fredii</name>
    <dbReference type="NCBI Taxonomy" id="380"/>
    <lineage>
        <taxon>Bacteria</taxon>
        <taxon>Pseudomonadati</taxon>
        <taxon>Pseudomonadota</taxon>
        <taxon>Alphaproteobacteria</taxon>
        <taxon>Hyphomicrobiales</taxon>
        <taxon>Rhizobiaceae</taxon>
        <taxon>Sinorhizobium/Ensifer group</taxon>
        <taxon>Sinorhizobium</taxon>
    </lineage>
</organism>
<dbReference type="SUPFAM" id="SSF102414">
    <property type="entry name" value="Alpha-2,3/8-sialyltransferase CstII"/>
    <property type="match status" value="1"/>
</dbReference>
<name>A0A2L0H4J5_RHIFR</name>
<dbReference type="AlphaFoldDB" id="A0A2L0H4J5"/>
<dbReference type="Proteomes" id="UP000239340">
    <property type="component" value="Chromosome"/>
</dbReference>
<dbReference type="GO" id="GO:0016740">
    <property type="term" value="F:transferase activity"/>
    <property type="evidence" value="ECO:0007669"/>
    <property type="project" value="UniProtKB-KW"/>
</dbReference>
<dbReference type="InterPro" id="IPR029044">
    <property type="entry name" value="Nucleotide-diphossugar_trans"/>
</dbReference>
<dbReference type="InterPro" id="IPR009251">
    <property type="entry name" value="A-2_3-sialyltransferase"/>
</dbReference>
<keyword evidence="1" id="KW-0808">Transferase</keyword>
<dbReference type="Gene3D" id="3.90.550.10">
    <property type="entry name" value="Spore Coat Polysaccharide Biosynthesis Protein SpsA, Chain A"/>
    <property type="match status" value="1"/>
</dbReference>
<dbReference type="Pfam" id="PF06002">
    <property type="entry name" value="CST-I"/>
    <property type="match status" value="1"/>
</dbReference>
<dbReference type="InterPro" id="IPR036715">
    <property type="entry name" value="A-2_3-sialylTrfase_sf"/>
</dbReference>
<reference evidence="1 2" key="1">
    <citation type="submission" date="2017-10" db="EMBL/GenBank/DDBJ databases">
        <title>Analysis of the genome sequences of Rhizobium populations associated to common bean (phaseolus vulgaris).</title>
        <authorList>
            <person name="Bustos P."/>
            <person name="Santamaria R.I."/>
            <person name="Miranda-Sanchez F."/>
            <person name="Perez-Carrascal O."/>
            <person name="Juarez S."/>
            <person name="Lozano L."/>
            <person name="Martinez-Flores I."/>
            <person name="Vinuesa P."/>
            <person name="Martinez-Romero E."/>
            <person name="Cevallos M.A."/>
            <person name="Romero D."/>
            <person name="Davila G."/>
            <person name="Gonzalez V."/>
        </authorList>
    </citation>
    <scope>NUCLEOTIDE SEQUENCE [LARGE SCALE GENOMIC DNA]</scope>
    <source>
        <strain evidence="1 2">NXT3</strain>
    </source>
</reference>
<dbReference type="PANTHER" id="PTHR11183">
    <property type="entry name" value="GLYCOGENIN SUBFAMILY MEMBER"/>
    <property type="match status" value="1"/>
</dbReference>
<proteinExistence type="predicted"/>
<gene>
    <name evidence="1" type="ORF">NXT3_CH01853</name>
</gene>
<dbReference type="Gene3D" id="3.90.1480.10">
    <property type="entry name" value="Alpha-2,3-sialyltransferase"/>
    <property type="match status" value="1"/>
</dbReference>